<keyword evidence="3 7" id="KW-1133">Transmembrane helix</keyword>
<dbReference type="PROSITE" id="PS50112">
    <property type="entry name" value="PAS"/>
    <property type="match status" value="1"/>
</dbReference>
<feature type="domain" description="Methyl-accepting transducer" evidence="8">
    <location>
        <begin position="336"/>
        <end position="540"/>
    </location>
</feature>
<feature type="domain" description="PAS" evidence="9">
    <location>
        <begin position="19"/>
        <end position="48"/>
    </location>
</feature>
<dbReference type="PANTHER" id="PTHR32089:SF119">
    <property type="entry name" value="METHYL-ACCEPTING CHEMOTAXIS PROTEIN CTPL"/>
    <property type="match status" value="1"/>
</dbReference>
<evidence type="ECO:0000313" key="10">
    <source>
        <dbReference type="EMBL" id="OPX54842.1"/>
    </source>
</evidence>
<dbReference type="InterPro" id="IPR000014">
    <property type="entry name" value="PAS"/>
</dbReference>
<evidence type="ECO:0000256" key="6">
    <source>
        <dbReference type="PROSITE-ProRule" id="PRU00284"/>
    </source>
</evidence>
<dbReference type="SMART" id="SM00283">
    <property type="entry name" value="MA"/>
    <property type="match status" value="1"/>
</dbReference>
<dbReference type="PROSITE" id="PS50111">
    <property type="entry name" value="CHEMOTAXIS_TRANSDUC_2"/>
    <property type="match status" value="1"/>
</dbReference>
<proteinExistence type="predicted"/>
<dbReference type="EMBL" id="MTSM01000017">
    <property type="protein sequence ID" value="OPX54842.1"/>
    <property type="molecule type" value="Genomic_DNA"/>
</dbReference>
<comment type="caution">
    <text evidence="10">The sequence shown here is derived from an EMBL/GenBank/DDBJ whole genome shotgun (WGS) entry which is preliminary data.</text>
</comment>
<dbReference type="OrthoDB" id="2489132at2"/>
<protein>
    <recommendedName>
        <fullName evidence="12">Chemotaxis protein</fullName>
    </recommendedName>
</protein>
<dbReference type="InterPro" id="IPR035965">
    <property type="entry name" value="PAS-like_dom_sf"/>
</dbReference>
<keyword evidence="11" id="KW-1185">Reference proteome</keyword>
<evidence type="ECO:0000259" key="8">
    <source>
        <dbReference type="PROSITE" id="PS50111"/>
    </source>
</evidence>
<dbReference type="InterPro" id="IPR004089">
    <property type="entry name" value="MCPsignal_dom"/>
</dbReference>
<evidence type="ECO:0008006" key="12">
    <source>
        <dbReference type="Google" id="ProtNLM"/>
    </source>
</evidence>
<dbReference type="Gene3D" id="1.10.287.950">
    <property type="entry name" value="Methyl-accepting chemotaxis protein"/>
    <property type="match status" value="1"/>
</dbReference>
<dbReference type="GO" id="GO:0016020">
    <property type="term" value="C:membrane"/>
    <property type="evidence" value="ECO:0007669"/>
    <property type="project" value="UniProtKB-SubCell"/>
</dbReference>
<evidence type="ECO:0000313" key="11">
    <source>
        <dbReference type="Proteomes" id="UP000191418"/>
    </source>
</evidence>
<dbReference type="CDD" id="cd00130">
    <property type="entry name" value="PAS"/>
    <property type="match status" value="1"/>
</dbReference>
<keyword evidence="5 6" id="KW-0807">Transducer</keyword>
<evidence type="ECO:0000256" key="1">
    <source>
        <dbReference type="ARBA" id="ARBA00004141"/>
    </source>
</evidence>
<dbReference type="AlphaFoldDB" id="A0A1T4P4X7"/>
<dbReference type="SUPFAM" id="SSF58104">
    <property type="entry name" value="Methyl-accepting chemotaxis protein (MCP) signaling domain"/>
    <property type="match status" value="1"/>
</dbReference>
<comment type="subcellular location">
    <subcellularLocation>
        <location evidence="1">Membrane</location>
        <topology evidence="1">Multi-pass membrane protein</topology>
    </subcellularLocation>
</comment>
<evidence type="ECO:0000256" key="2">
    <source>
        <dbReference type="ARBA" id="ARBA00022692"/>
    </source>
</evidence>
<dbReference type="Pfam" id="PF13682">
    <property type="entry name" value="CZB"/>
    <property type="match status" value="1"/>
</dbReference>
<keyword evidence="2 7" id="KW-0812">Transmembrane</keyword>
<evidence type="ECO:0000259" key="9">
    <source>
        <dbReference type="PROSITE" id="PS50112"/>
    </source>
</evidence>
<dbReference type="GO" id="GO:0007165">
    <property type="term" value="P:signal transduction"/>
    <property type="evidence" value="ECO:0007669"/>
    <property type="project" value="UniProtKB-KW"/>
</dbReference>
<evidence type="ECO:0000256" key="4">
    <source>
        <dbReference type="ARBA" id="ARBA00023136"/>
    </source>
</evidence>
<dbReference type="RefSeq" id="WP_078744975.1">
    <property type="nucleotide sequence ID" value="NZ_FUXG01000007.1"/>
</dbReference>
<keyword evidence="4 7" id="KW-0472">Membrane</keyword>
<dbReference type="InterPro" id="IPR025991">
    <property type="entry name" value="Chemoreceptor_zinc-bind_dom"/>
</dbReference>
<dbReference type="Proteomes" id="UP000191418">
    <property type="component" value="Unassembled WGS sequence"/>
</dbReference>
<evidence type="ECO:0000256" key="5">
    <source>
        <dbReference type="ARBA" id="ARBA00023224"/>
    </source>
</evidence>
<dbReference type="STRING" id="64969.SAMN02745127_01359"/>
<dbReference type="Pfam" id="PF00015">
    <property type="entry name" value="MCPsignal"/>
    <property type="match status" value="1"/>
</dbReference>
<reference evidence="10 11" key="1">
    <citation type="submission" date="2017-01" db="EMBL/GenBank/DDBJ databases">
        <title>Genome Sequencing of a Marine Spirillum, Oceanospirillum multiglobuliferum ATCC 33336, from Japan.</title>
        <authorList>
            <person name="Carney J.G."/>
            <person name="Trachtenberg A.M."/>
            <person name="Rheaume B.A."/>
            <person name="Linnane J.D."/>
            <person name="Pitts N.L."/>
            <person name="Mykles D.L."/>
            <person name="Maclea K.S."/>
        </authorList>
    </citation>
    <scope>NUCLEOTIDE SEQUENCE [LARGE SCALE GENOMIC DNA]</scope>
    <source>
        <strain evidence="10 11">ATCC 33336</strain>
    </source>
</reference>
<gene>
    <name evidence="10" type="ORF">BTE48_12045</name>
</gene>
<dbReference type="Gene3D" id="3.30.450.20">
    <property type="entry name" value="PAS domain"/>
    <property type="match status" value="1"/>
</dbReference>
<dbReference type="GO" id="GO:0006935">
    <property type="term" value="P:chemotaxis"/>
    <property type="evidence" value="ECO:0007669"/>
    <property type="project" value="UniProtKB-ARBA"/>
</dbReference>
<dbReference type="NCBIfam" id="TIGR00229">
    <property type="entry name" value="sensory_box"/>
    <property type="match status" value="1"/>
</dbReference>
<dbReference type="PANTHER" id="PTHR32089">
    <property type="entry name" value="METHYL-ACCEPTING CHEMOTAXIS PROTEIN MCPB"/>
    <property type="match status" value="1"/>
</dbReference>
<sequence>MFDNDPHLINTSPMGETMVSMTDLEGKITYVNRIFMQVSGYSEKQLIGGQHSVVKHESMPSSVWHRVWKRLLKDDESFVLVKNKTAAGKIYWVFSALYPNFNAAGQKIGYSAVHYPATQEMVNLVSPIYDKVKQIEQNDYDAGLALLDQHLIAAGHSSYSEYLLEAHRQYQPKAHNKDHQYKPTYARQTSSQSSTWPFLGSQINLVQAAHILLAFSMTAVGQYLYNISLLFWLYPVVVLLLVLYIRRTIFKALSVLHRIHHTVKRSKMGELHHRVNDVAGLGEVGQVAWEMNELLDQMHSFYLEADCAFQDVKAGKHHRYALTTAVSGLPKRSLEQLNQGLSAMLEVQKSVSQNELMSQLSRVNVGCLVPNLTTIQSDLTGVIDEIKIALNTASENRHDVQASERVIDSMLAQLGNITLVLSNMQTLVEQLDLDGKRVVEALALISDISEQTNLLALNASIEAARAGEHGRGFAVVADEVRTLAGRSKTAADNIGRIIETFGQRSLQMKSASEKAGHEAATLNSDIDGFHQTFSRLAHSAIDTHKRLAHASDKNFTILAKVDHIVYKQRTYLGIQDTNLHQQEVTAVNVDHHNCRLGRWYDEGVGYEQFRHLKSFKQLQVPHEAVHKCARYAVELAEGDWLNNAEARTEIVAAVKRAESASDQVMALLDQMVEEKHSTFKNSVS</sequence>
<dbReference type="SUPFAM" id="SSF55785">
    <property type="entry name" value="PYP-like sensor domain (PAS domain)"/>
    <property type="match status" value="1"/>
</dbReference>
<feature type="transmembrane region" description="Helical" evidence="7">
    <location>
        <begin position="223"/>
        <end position="245"/>
    </location>
</feature>
<evidence type="ECO:0000256" key="7">
    <source>
        <dbReference type="SAM" id="Phobius"/>
    </source>
</evidence>
<accession>A0A1T4P4X7</accession>
<organism evidence="10 11">
    <name type="scientific">Oceanospirillum multiglobuliferum</name>
    <dbReference type="NCBI Taxonomy" id="64969"/>
    <lineage>
        <taxon>Bacteria</taxon>
        <taxon>Pseudomonadati</taxon>
        <taxon>Pseudomonadota</taxon>
        <taxon>Gammaproteobacteria</taxon>
        <taxon>Oceanospirillales</taxon>
        <taxon>Oceanospirillaceae</taxon>
        <taxon>Oceanospirillum</taxon>
    </lineage>
</organism>
<name>A0A1T4P4X7_9GAMM</name>
<evidence type="ECO:0000256" key="3">
    <source>
        <dbReference type="ARBA" id="ARBA00022989"/>
    </source>
</evidence>